<evidence type="ECO:0000313" key="2">
    <source>
        <dbReference type="EMBL" id="EKU27309.1"/>
    </source>
</evidence>
<dbReference type="RefSeq" id="WP_009489951.1">
    <property type="nucleotide sequence ID" value="NZ_AMYT01000017.1"/>
</dbReference>
<dbReference type="eggNOG" id="ENOG502ZJ2K">
    <property type="taxonomic scope" value="Bacteria"/>
</dbReference>
<keyword evidence="1" id="KW-0812">Transmembrane</keyword>
<feature type="transmembrane region" description="Helical" evidence="1">
    <location>
        <begin position="122"/>
        <end position="142"/>
    </location>
</feature>
<dbReference type="Proteomes" id="UP000016057">
    <property type="component" value="Unassembled WGS sequence"/>
</dbReference>
<keyword evidence="1" id="KW-0472">Membrane</keyword>
<protein>
    <submittedName>
        <fullName evidence="2">Uncharacterized protein</fullName>
    </submittedName>
</protein>
<gene>
    <name evidence="2" type="ORF">C683_0640</name>
</gene>
<dbReference type="EMBL" id="AMYT01000017">
    <property type="protein sequence ID" value="EKU27309.1"/>
    <property type="molecule type" value="Genomic_DNA"/>
</dbReference>
<dbReference type="AlphaFoldDB" id="K8Z8D5"/>
<evidence type="ECO:0000256" key="1">
    <source>
        <dbReference type="SAM" id="Phobius"/>
    </source>
</evidence>
<keyword evidence="3" id="KW-1185">Reference proteome</keyword>
<sequence length="217" mass="24997">MNGYGKTNKKFKNCYFMSSMLLCSFFILITSSATFFKYIFNDKGSWNSYNGICFLINIIIALILFIWGVGGIFIIRKIIKNISTGSAQRQIKEVKLNTSFNEGIWEFIFSYFLPLFSSFSLYDYPVATTLICWGSYIIIYYFNSHSSDLLPNIFLIVFNYGIVRGNSTLSINGYQINMDVYIIVPLKNKEKYLGQKKANCIFLGDRKQPLNIGIIKE</sequence>
<organism evidence="2 3">
    <name type="scientific">Catellicoccus marimammalium M35/04/3</name>
    <dbReference type="NCBI Taxonomy" id="1234409"/>
    <lineage>
        <taxon>Bacteria</taxon>
        <taxon>Bacillati</taxon>
        <taxon>Bacillota</taxon>
        <taxon>Bacilli</taxon>
        <taxon>Lactobacillales</taxon>
        <taxon>Enterococcaceae</taxon>
        <taxon>Catellicoccus</taxon>
    </lineage>
</organism>
<accession>K8Z8D5</accession>
<comment type="caution">
    <text evidence="2">The sequence shown here is derived from an EMBL/GenBank/DDBJ whole genome shotgun (WGS) entry which is preliminary data.</text>
</comment>
<reference evidence="2 3" key="1">
    <citation type="journal article" date="2013" name="Genome Announc.">
        <title>Draft Genome Sequence of Catellicoccus marimammalium, a Novel Species Commonly Found in Gull Feces.</title>
        <authorList>
            <person name="Weigand M.R."/>
            <person name="Ryu H."/>
            <person name="Bozcek L."/>
            <person name="Konstantinidis K.T."/>
            <person name="Santo Domingo J.W."/>
        </authorList>
    </citation>
    <scope>NUCLEOTIDE SEQUENCE [LARGE SCALE GENOMIC DNA]</scope>
    <source>
        <strain evidence="2 3">M35/04/3</strain>
    </source>
</reference>
<feature type="transmembrane region" description="Helical" evidence="1">
    <location>
        <begin position="49"/>
        <end position="75"/>
    </location>
</feature>
<name>K8Z8D5_9ENTE</name>
<proteinExistence type="predicted"/>
<evidence type="ECO:0000313" key="3">
    <source>
        <dbReference type="Proteomes" id="UP000016057"/>
    </source>
</evidence>
<keyword evidence="1" id="KW-1133">Transmembrane helix</keyword>